<dbReference type="AlphaFoldDB" id="A0A087GWZ9"/>
<feature type="compositionally biased region" description="Polar residues" evidence="4">
    <location>
        <begin position="733"/>
        <end position="745"/>
    </location>
</feature>
<dbReference type="InterPro" id="IPR000157">
    <property type="entry name" value="TIR_dom"/>
</dbReference>
<evidence type="ECO:0000256" key="1">
    <source>
        <dbReference type="ARBA" id="ARBA00022614"/>
    </source>
</evidence>
<evidence type="ECO:0000259" key="5">
    <source>
        <dbReference type="PROSITE" id="PS50104"/>
    </source>
</evidence>
<organism evidence="6 7">
    <name type="scientific">Arabis alpina</name>
    <name type="common">Alpine rock-cress</name>
    <dbReference type="NCBI Taxonomy" id="50452"/>
    <lineage>
        <taxon>Eukaryota</taxon>
        <taxon>Viridiplantae</taxon>
        <taxon>Streptophyta</taxon>
        <taxon>Embryophyta</taxon>
        <taxon>Tracheophyta</taxon>
        <taxon>Spermatophyta</taxon>
        <taxon>Magnoliopsida</taxon>
        <taxon>eudicotyledons</taxon>
        <taxon>Gunneridae</taxon>
        <taxon>Pentapetalae</taxon>
        <taxon>rosids</taxon>
        <taxon>malvids</taxon>
        <taxon>Brassicales</taxon>
        <taxon>Brassicaceae</taxon>
        <taxon>Arabideae</taxon>
        <taxon>Arabis</taxon>
    </lineage>
</organism>
<dbReference type="Pfam" id="PF01582">
    <property type="entry name" value="TIR"/>
    <property type="match status" value="1"/>
</dbReference>
<dbReference type="Proteomes" id="UP000029120">
    <property type="component" value="Chromosome 5"/>
</dbReference>
<evidence type="ECO:0000313" key="7">
    <source>
        <dbReference type="Proteomes" id="UP000029120"/>
    </source>
</evidence>
<dbReference type="InterPro" id="IPR027417">
    <property type="entry name" value="P-loop_NTPase"/>
</dbReference>
<dbReference type="Gene3D" id="3.40.50.10140">
    <property type="entry name" value="Toll/interleukin-1 receptor homology (TIR) domain"/>
    <property type="match status" value="1"/>
</dbReference>
<dbReference type="InterPro" id="IPR042197">
    <property type="entry name" value="Apaf_helical"/>
</dbReference>
<gene>
    <name evidence="6" type="ordered locus">AALP_Aa5g140300</name>
</gene>
<keyword evidence="2" id="KW-0677">Repeat</keyword>
<dbReference type="FunFam" id="3.80.10.10:FF:000386">
    <property type="entry name" value="Disease resistance protein RPS4"/>
    <property type="match status" value="1"/>
</dbReference>
<feature type="domain" description="TIR" evidence="5">
    <location>
        <begin position="15"/>
        <end position="177"/>
    </location>
</feature>
<dbReference type="SUPFAM" id="SSF52540">
    <property type="entry name" value="P-loop containing nucleoside triphosphate hydrolases"/>
    <property type="match status" value="1"/>
</dbReference>
<proteinExistence type="predicted"/>
<dbReference type="GO" id="GO:0007165">
    <property type="term" value="P:signal transduction"/>
    <property type="evidence" value="ECO:0007669"/>
    <property type="project" value="InterPro"/>
</dbReference>
<dbReference type="InterPro" id="IPR002182">
    <property type="entry name" value="NB-ARC"/>
</dbReference>
<evidence type="ECO:0000256" key="2">
    <source>
        <dbReference type="ARBA" id="ARBA00022737"/>
    </source>
</evidence>
<evidence type="ECO:0000256" key="4">
    <source>
        <dbReference type="SAM" id="MobiDB-lite"/>
    </source>
</evidence>
<dbReference type="FunFam" id="3.40.50.300:FF:001862">
    <property type="entry name" value="Disease resistance protein RPS4"/>
    <property type="match status" value="1"/>
</dbReference>
<dbReference type="PANTHER" id="PTHR11017">
    <property type="entry name" value="LEUCINE-RICH REPEAT-CONTAINING PROTEIN"/>
    <property type="match status" value="1"/>
</dbReference>
<keyword evidence="1" id="KW-0433">Leucine-rich repeat</keyword>
<dbReference type="InterPro" id="IPR011713">
    <property type="entry name" value="Leu-rich_rpt_3"/>
</dbReference>
<reference evidence="7" key="1">
    <citation type="journal article" date="2015" name="Nat. Plants">
        <title>Genome expansion of Arabis alpina linked with retrotransposition and reduced symmetric DNA methylation.</title>
        <authorList>
            <person name="Willing E.M."/>
            <person name="Rawat V."/>
            <person name="Mandakova T."/>
            <person name="Maumus F."/>
            <person name="James G.V."/>
            <person name="Nordstroem K.J."/>
            <person name="Becker C."/>
            <person name="Warthmann N."/>
            <person name="Chica C."/>
            <person name="Szarzynska B."/>
            <person name="Zytnicki M."/>
            <person name="Albani M.C."/>
            <person name="Kiefer C."/>
            <person name="Bergonzi S."/>
            <person name="Castaings L."/>
            <person name="Mateos J.L."/>
            <person name="Berns M.C."/>
            <person name="Bujdoso N."/>
            <person name="Piofczyk T."/>
            <person name="de Lorenzo L."/>
            <person name="Barrero-Sicilia C."/>
            <person name="Mateos I."/>
            <person name="Piednoel M."/>
            <person name="Hagmann J."/>
            <person name="Chen-Min-Tao R."/>
            <person name="Iglesias-Fernandez R."/>
            <person name="Schuster S.C."/>
            <person name="Alonso-Blanco C."/>
            <person name="Roudier F."/>
            <person name="Carbonero P."/>
            <person name="Paz-Ares J."/>
            <person name="Davis S.J."/>
            <person name="Pecinka A."/>
            <person name="Quesneville H."/>
            <person name="Colot V."/>
            <person name="Lysak M.A."/>
            <person name="Weigel D."/>
            <person name="Coupland G."/>
            <person name="Schneeberger K."/>
        </authorList>
    </citation>
    <scope>NUCLEOTIDE SEQUENCE [LARGE SCALE GENOMIC DNA]</scope>
    <source>
        <strain evidence="7">cv. Pajares</strain>
    </source>
</reference>
<dbReference type="Gene3D" id="3.80.10.10">
    <property type="entry name" value="Ribonuclease Inhibitor"/>
    <property type="match status" value="1"/>
</dbReference>
<dbReference type="PROSITE" id="PS50104">
    <property type="entry name" value="TIR"/>
    <property type="match status" value="1"/>
</dbReference>
<dbReference type="OMA" id="PEHIFIG"/>
<dbReference type="GO" id="GO:0051707">
    <property type="term" value="P:response to other organism"/>
    <property type="evidence" value="ECO:0007669"/>
    <property type="project" value="UniProtKB-ARBA"/>
</dbReference>
<sequence>MEQASSSSSKVNALPQHQVFVNFRGDELRLNFVSHLRNAFVRDGVNIFIDSNEEKGKPLNVLFDRIQESRIALAIFSERYPESKWCLDELVKMKDCMDTGKLLIIPIFYKVKAYEVRFQRGQFGSVFNKKRHVDIDKKKQWSEALNIVADRFGFCFTGMSDENNFINDIVKEVKEALSKIPLDGTETPPMSFGREKDEIYGLRQRLEELEEKLDLDCQETRLLGIVGMPGIGKTTLARELYENWHPKFLSHGLIQDIRRTSKELGPDCLLTLLVEELLGVRIQDTESIQSAFESYKSQLNAHKVLIVLDDVSDEKQIKVLLGTRDWVRKGSRIVIATSDKSLIQDMVDYTYVVPQLNHNDGLGHFRRYAFDHHSNIHNNEVIMKLSKEFVHYARGHPLALQLLGVDLKGKDEDHWKTKLATLAQSSSSSIRDVLQGQHRLWHIKDITDVLNNIEEGAEVRGIFLNMNEMEREMCLDSCTFESMHDLRYLKIYSSHCPQQCKSNSMINLPDGLNLPLEKVRYLHWVEFPLKEIPPDFNPHNLVDLKLPYSKIEQIWSDDKDTSKLKWVDLNHSSSLRVLTGLSKAQNLQRLNLEGLACLMTTQQNYSTFVFTNCNKLERSAKDDISSFAQWKCQLLSDAPNSCNVSDSEALFSTCFPGSELPSWFCHEAVGSALELKMPPHCPTMASLKFTVIDDTSEIPRLEVLKCGLRFFTGVGSNGNYLKKLEVKEAEQNQSVEKVSENWPSESDNRCKQSPESVITEVAESVAASPEESNNPEYEAEIIITPREAQPGPCSKTSKWACFACCDFQEL</sequence>
<dbReference type="eggNOG" id="ENOG502SI7S">
    <property type="taxonomic scope" value="Eukaryota"/>
</dbReference>
<dbReference type="Pfam" id="PF00931">
    <property type="entry name" value="NB-ARC"/>
    <property type="match status" value="1"/>
</dbReference>
<dbReference type="InterPro" id="IPR032675">
    <property type="entry name" value="LRR_dom_sf"/>
</dbReference>
<dbReference type="Pfam" id="PF07725">
    <property type="entry name" value="LRR_3"/>
    <property type="match status" value="1"/>
</dbReference>
<dbReference type="SMART" id="SM00255">
    <property type="entry name" value="TIR"/>
    <property type="match status" value="1"/>
</dbReference>
<keyword evidence="3" id="KW-0520">NAD</keyword>
<feature type="region of interest" description="Disordered" evidence="4">
    <location>
        <begin position="733"/>
        <end position="753"/>
    </location>
</feature>
<dbReference type="FunFam" id="3.40.50.10140:FF:000007">
    <property type="entry name" value="Disease resistance protein (TIR-NBS-LRR class)"/>
    <property type="match status" value="1"/>
</dbReference>
<dbReference type="GO" id="GO:0006952">
    <property type="term" value="P:defense response"/>
    <property type="evidence" value="ECO:0007669"/>
    <property type="project" value="InterPro"/>
</dbReference>
<dbReference type="OrthoDB" id="676979at2759"/>
<dbReference type="Gramene" id="KFK34401">
    <property type="protein sequence ID" value="KFK34401"/>
    <property type="gene ID" value="AALP_AA5G140300"/>
</dbReference>
<evidence type="ECO:0000256" key="3">
    <source>
        <dbReference type="ARBA" id="ARBA00023027"/>
    </source>
</evidence>
<protein>
    <recommendedName>
        <fullName evidence="5">TIR domain-containing protein</fullName>
    </recommendedName>
</protein>
<dbReference type="Gene3D" id="1.10.8.430">
    <property type="entry name" value="Helical domain of apoptotic protease-activating factors"/>
    <property type="match status" value="1"/>
</dbReference>
<dbReference type="PRINTS" id="PR00364">
    <property type="entry name" value="DISEASERSIST"/>
</dbReference>
<dbReference type="InterPro" id="IPR044974">
    <property type="entry name" value="Disease_R_plants"/>
</dbReference>
<name>A0A087GWZ9_ARAAL</name>
<dbReference type="EMBL" id="CM002873">
    <property type="protein sequence ID" value="KFK34401.1"/>
    <property type="molecule type" value="Genomic_DNA"/>
</dbReference>
<dbReference type="Gene3D" id="3.40.50.300">
    <property type="entry name" value="P-loop containing nucleotide triphosphate hydrolases"/>
    <property type="match status" value="1"/>
</dbReference>
<accession>A0A087GWZ9</accession>
<dbReference type="GO" id="GO:0043531">
    <property type="term" value="F:ADP binding"/>
    <property type="evidence" value="ECO:0007669"/>
    <property type="project" value="InterPro"/>
</dbReference>
<keyword evidence="7" id="KW-1185">Reference proteome</keyword>
<evidence type="ECO:0000313" key="6">
    <source>
        <dbReference type="EMBL" id="KFK34401.1"/>
    </source>
</evidence>
<dbReference type="SUPFAM" id="SSF52200">
    <property type="entry name" value="Toll/Interleukin receptor TIR domain"/>
    <property type="match status" value="1"/>
</dbReference>
<dbReference type="InterPro" id="IPR035897">
    <property type="entry name" value="Toll_tir_struct_dom_sf"/>
</dbReference>
<dbReference type="PANTHER" id="PTHR11017:SF489">
    <property type="entry name" value="ADP-RIBOSYL CYCLASE_CYCLIC ADP-RIBOSE HYDROLASE"/>
    <property type="match status" value="1"/>
</dbReference>
<dbReference type="SUPFAM" id="SSF52058">
    <property type="entry name" value="L domain-like"/>
    <property type="match status" value="1"/>
</dbReference>